<reference evidence="1 2" key="1">
    <citation type="submission" date="2017-10" db="EMBL/GenBank/DDBJ databases">
        <title>Development of genomic resources for the powdery mildew, Erysiphe pulchra.</title>
        <authorList>
            <person name="Wadl P.A."/>
            <person name="Mack B.M."/>
            <person name="Moore G."/>
            <person name="Beltz S.B."/>
        </authorList>
    </citation>
    <scope>NUCLEOTIDE SEQUENCE [LARGE SCALE GENOMIC DNA]</scope>
    <source>
        <strain evidence="1">Cflorida</strain>
    </source>
</reference>
<protein>
    <submittedName>
        <fullName evidence="1">Uncharacterized protein</fullName>
    </submittedName>
</protein>
<sequence>MSTHEITVILGPGISLSNWIASLQSSLVRRKCLGHVFHNIQGIKPVLRPIAPEKGDLNDAEYSIKTNEYEVLLASWIEGEIEARNILVNSITKDICPQNFLNMTAKQIFDHVANARGEGATTPWETA</sequence>
<evidence type="ECO:0000313" key="1">
    <source>
        <dbReference type="EMBL" id="POS81984.1"/>
    </source>
</evidence>
<dbReference type="AlphaFoldDB" id="A0A2S4PIY2"/>
<name>A0A2S4PIY2_9PEZI</name>
<dbReference type="Proteomes" id="UP000237438">
    <property type="component" value="Unassembled WGS sequence"/>
</dbReference>
<keyword evidence="2" id="KW-1185">Reference proteome</keyword>
<comment type="caution">
    <text evidence="1">The sequence shown here is derived from an EMBL/GenBank/DDBJ whole genome shotgun (WGS) entry which is preliminary data.</text>
</comment>
<gene>
    <name evidence="1" type="ORF">EPUL_006685</name>
</gene>
<dbReference type="EMBL" id="PEDP01005268">
    <property type="protein sequence ID" value="POS81984.1"/>
    <property type="molecule type" value="Genomic_DNA"/>
</dbReference>
<evidence type="ECO:0000313" key="2">
    <source>
        <dbReference type="Proteomes" id="UP000237438"/>
    </source>
</evidence>
<accession>A0A2S4PIY2</accession>
<feature type="non-terminal residue" evidence="1">
    <location>
        <position position="127"/>
    </location>
</feature>
<dbReference type="OrthoDB" id="3601838at2759"/>
<proteinExistence type="predicted"/>
<organism evidence="1 2">
    <name type="scientific">Erysiphe pulchra</name>
    <dbReference type="NCBI Taxonomy" id="225359"/>
    <lineage>
        <taxon>Eukaryota</taxon>
        <taxon>Fungi</taxon>
        <taxon>Dikarya</taxon>
        <taxon>Ascomycota</taxon>
        <taxon>Pezizomycotina</taxon>
        <taxon>Leotiomycetes</taxon>
        <taxon>Erysiphales</taxon>
        <taxon>Erysiphaceae</taxon>
        <taxon>Erysiphe</taxon>
    </lineage>
</organism>